<name>A0A7L7L4E9_9BACT</name>
<keyword evidence="2" id="KW-1185">Reference proteome</keyword>
<evidence type="ECO:0000313" key="2">
    <source>
        <dbReference type="Proteomes" id="UP000514509"/>
    </source>
</evidence>
<reference evidence="1 2" key="2">
    <citation type="submission" date="2020-08" db="EMBL/GenBank/DDBJ databases">
        <title>Adhaeribacter dokdonensis sp. nov., isolated from the rhizosphere of Elymus tsukushiensis, a plant native to the Dokdo Islands, Republic of Korea.</title>
        <authorList>
            <person name="Ghim S.Y."/>
        </authorList>
    </citation>
    <scope>NUCLEOTIDE SEQUENCE [LARGE SCALE GENOMIC DNA]</scope>
    <source>
        <strain evidence="1 2">KUDC8001</strain>
    </source>
</reference>
<dbReference type="AlphaFoldDB" id="A0A7L7L4E9"/>
<dbReference type="KEGG" id="add:HUW48_06355"/>
<evidence type="ECO:0000313" key="1">
    <source>
        <dbReference type="EMBL" id="QMU27691.1"/>
    </source>
</evidence>
<dbReference type="EMBL" id="CP055153">
    <property type="protein sequence ID" value="QMU27691.1"/>
    <property type="molecule type" value="Genomic_DNA"/>
</dbReference>
<gene>
    <name evidence="1" type="ORF">HUW48_06355</name>
</gene>
<sequence length="61" mass="7223">MTKVEYWIKVSSIMSNLNKQIEQLENESGRKFKTMEAQVPELPDRLGYKLVVKKTRMHDII</sequence>
<dbReference type="RefSeq" id="WP_182414885.1">
    <property type="nucleotide sequence ID" value="NZ_CP055153.1"/>
</dbReference>
<protein>
    <submittedName>
        <fullName evidence="1">Uncharacterized protein</fullName>
    </submittedName>
</protein>
<organism evidence="1 2">
    <name type="scientific">Adhaeribacter radiodurans</name>
    <dbReference type="NCBI Taxonomy" id="2745197"/>
    <lineage>
        <taxon>Bacteria</taxon>
        <taxon>Pseudomonadati</taxon>
        <taxon>Bacteroidota</taxon>
        <taxon>Cytophagia</taxon>
        <taxon>Cytophagales</taxon>
        <taxon>Hymenobacteraceae</taxon>
        <taxon>Adhaeribacter</taxon>
    </lineage>
</organism>
<reference evidence="1 2" key="1">
    <citation type="submission" date="2020-06" db="EMBL/GenBank/DDBJ databases">
        <authorList>
            <person name="Hwang Y.J."/>
        </authorList>
    </citation>
    <scope>NUCLEOTIDE SEQUENCE [LARGE SCALE GENOMIC DNA]</scope>
    <source>
        <strain evidence="1 2">KUDC8001</strain>
    </source>
</reference>
<dbReference type="Proteomes" id="UP000514509">
    <property type="component" value="Chromosome"/>
</dbReference>
<accession>A0A7L7L4E9</accession>
<proteinExistence type="predicted"/>